<dbReference type="Proteomes" id="UP001239909">
    <property type="component" value="Unassembled WGS sequence"/>
</dbReference>
<sequence length="725" mass="80184">MAVWMRALLVATAAVAPALVLPGGGSGAGGALAQTIDAELDPDAPVALVADEIDYDTTTRELVASGNVEVYYGERTLTADRLIYNDATGRIRAEGNLVLRDPTGVTLFAEFADLDAELKDGILKGAQSVLDRYSRLSAVEARRVDDRYNILSRAVYSACEVCADEPTPLWRIRARQVIHDQENRIIHYEDARLEVFGVPVLWTPYFSHPDPTVERASGFLTPSVSSSAENYGYGVKLPYFLVIDEQTDLTLTPFVTTNDGIVGELEFRRAFETGNLFFKGSAVRSDFTGDRELHGHVDSEGLFRAFDSFDWGWDVKFASDDAYLAYFDFSNEDRLTSELFASSYSRDGFFDISTARFQSLRDDEPAGQIPFVIPDMAARYEFDDPLAGGRIGAFMNSQGLLRTNGEDTGRISFGLDWERELLLPVGLALKGFAEIRGDAFFIGDSDDPDQDPTAFRFAPLIGVEARYPFVSDASTGGFEGITQVIEPVAQFILAPYGGNDDDIPNEDSLITEFDETALFDRSHFNGYDRVEEGPRFNLGLRYALYSDFGLDFDATVGRVLRFDEETAFSEGSGLDGMASDWVGAWSASYDPYVTVSQRIRVADDGLEVTRNEAELGLRFGQVGFDLQYVFLEADPDEGADDDREELFTRARWNVTDEWSVNGFLRRDIERREWVSLGGGVRFANECCSVTAFVRRSFTDQENVSAGTSFGITVELFTLGGTGFGG</sequence>
<dbReference type="RefSeq" id="WP_285671076.1">
    <property type="nucleotide sequence ID" value="NZ_BSYI01000009.1"/>
</dbReference>
<comment type="caution">
    <text evidence="3">The sequence shown here is derived from an EMBL/GenBank/DDBJ whole genome shotgun (WGS) entry which is preliminary data.</text>
</comment>
<comment type="function">
    <text evidence="1">Involved in the assembly of lipopolysaccharide (LPS) at the surface of the outer membrane.</text>
</comment>
<evidence type="ECO:0000313" key="4">
    <source>
        <dbReference type="Proteomes" id="UP001239909"/>
    </source>
</evidence>
<dbReference type="HAMAP" id="MF_01411">
    <property type="entry name" value="LPS_assembly_LptD"/>
    <property type="match status" value="1"/>
</dbReference>
<keyword evidence="4" id="KW-1185">Reference proteome</keyword>
<dbReference type="InterPro" id="IPR020889">
    <property type="entry name" value="LipoPS_assembly_LptD"/>
</dbReference>
<feature type="domain" description="LptD C-terminal" evidence="2">
    <location>
        <begin position="300"/>
        <end position="658"/>
    </location>
</feature>
<dbReference type="Pfam" id="PF04453">
    <property type="entry name" value="LptD"/>
    <property type="match status" value="1"/>
</dbReference>
<keyword evidence="1" id="KW-0998">Cell outer membrane</keyword>
<comment type="subcellular location">
    <subcellularLocation>
        <location evidence="1">Cell outer membrane</location>
    </subcellularLocation>
</comment>
<dbReference type="Gene3D" id="2.60.450.10">
    <property type="entry name" value="Lipopolysaccharide (LPS) transport protein A like domain"/>
    <property type="match status" value="1"/>
</dbReference>
<accession>A0ABQ6LH25</accession>
<dbReference type="EMBL" id="BSYI01000009">
    <property type="protein sequence ID" value="GMG82302.1"/>
    <property type="molecule type" value="Genomic_DNA"/>
</dbReference>
<comment type="caution">
    <text evidence="1">Lacks conserved residue(s) required for the propagation of feature annotation.</text>
</comment>
<comment type="subunit">
    <text evidence="1">Component of the lipopolysaccharide transport and assembly complex.</text>
</comment>
<gene>
    <name evidence="1 3" type="primary">lptD</name>
    <name evidence="3" type="ORF">LNKW23_15150</name>
</gene>
<reference evidence="3 4" key="1">
    <citation type="submission" date="2023-04" db="EMBL/GenBank/DDBJ databases">
        <title>Marinoamorphus aggregata gen. nov., sp. Nov., isolate from tissue of brittle star Ophioplocus japonicus.</title>
        <authorList>
            <person name="Kawano K."/>
            <person name="Sawayama S."/>
            <person name="Nakagawa S."/>
        </authorList>
    </citation>
    <scope>NUCLEOTIDE SEQUENCE [LARGE SCALE GENOMIC DNA]</scope>
    <source>
        <strain evidence="3 4">NKW23</strain>
    </source>
</reference>
<keyword evidence="1" id="KW-0472">Membrane</keyword>
<proteinExistence type="inferred from homology"/>
<evidence type="ECO:0000259" key="2">
    <source>
        <dbReference type="Pfam" id="PF04453"/>
    </source>
</evidence>
<name>A0ABQ6LH25_9RHOB</name>
<dbReference type="InterPro" id="IPR050218">
    <property type="entry name" value="LptD"/>
</dbReference>
<dbReference type="InterPro" id="IPR007543">
    <property type="entry name" value="LptD_C"/>
</dbReference>
<evidence type="ECO:0000256" key="1">
    <source>
        <dbReference type="HAMAP-Rule" id="MF_01411"/>
    </source>
</evidence>
<keyword evidence="1" id="KW-0732">Signal</keyword>
<dbReference type="PANTHER" id="PTHR30189">
    <property type="entry name" value="LPS-ASSEMBLY PROTEIN"/>
    <property type="match status" value="1"/>
</dbReference>
<evidence type="ECO:0000313" key="3">
    <source>
        <dbReference type="EMBL" id="GMG82302.1"/>
    </source>
</evidence>
<comment type="similarity">
    <text evidence="1">Belongs to the LptD family.</text>
</comment>
<protein>
    <recommendedName>
        <fullName evidence="1">LPS-assembly protein LptD</fullName>
    </recommendedName>
</protein>
<organism evidence="3 4">
    <name type="scientific">Paralimibaculum aggregatum</name>
    <dbReference type="NCBI Taxonomy" id="3036245"/>
    <lineage>
        <taxon>Bacteria</taxon>
        <taxon>Pseudomonadati</taxon>
        <taxon>Pseudomonadota</taxon>
        <taxon>Alphaproteobacteria</taxon>
        <taxon>Rhodobacterales</taxon>
        <taxon>Paracoccaceae</taxon>
        <taxon>Paralimibaculum</taxon>
    </lineage>
</organism>
<dbReference type="PANTHER" id="PTHR30189:SF1">
    <property type="entry name" value="LPS-ASSEMBLY PROTEIN LPTD"/>
    <property type="match status" value="1"/>
</dbReference>